<dbReference type="STRING" id="1619234.SAMN05421730_10187"/>
<dbReference type="PANTHER" id="PTHR39966:SF1">
    <property type="entry name" value="HEMERYTHRIN-LIKE DOMAIN-CONTAINING PROTEIN"/>
    <property type="match status" value="1"/>
</dbReference>
<evidence type="ECO:0000313" key="2">
    <source>
        <dbReference type="EMBL" id="SCP98217.1"/>
    </source>
</evidence>
<dbReference type="AlphaFoldDB" id="A0A1D3TVN4"/>
<dbReference type="RefSeq" id="WP_091235110.1">
    <property type="nucleotide sequence ID" value="NZ_FMKA01000018.1"/>
</dbReference>
<dbReference type="GO" id="GO:0005886">
    <property type="term" value="C:plasma membrane"/>
    <property type="evidence" value="ECO:0007669"/>
    <property type="project" value="TreeGrafter"/>
</dbReference>
<protein>
    <submittedName>
        <fullName evidence="2">Hemerythrin-like domain-containing protein</fullName>
    </submittedName>
</protein>
<organism evidence="2 3">
    <name type="scientific">Anaerobium acetethylicum</name>
    <dbReference type="NCBI Taxonomy" id="1619234"/>
    <lineage>
        <taxon>Bacteria</taxon>
        <taxon>Bacillati</taxon>
        <taxon>Bacillota</taxon>
        <taxon>Clostridia</taxon>
        <taxon>Lachnospirales</taxon>
        <taxon>Lachnospiraceae</taxon>
        <taxon>Anaerobium</taxon>
    </lineage>
</organism>
<dbReference type="Proteomes" id="UP000199315">
    <property type="component" value="Unassembled WGS sequence"/>
</dbReference>
<name>A0A1D3TVN4_9FIRM</name>
<evidence type="ECO:0000313" key="3">
    <source>
        <dbReference type="Proteomes" id="UP000199315"/>
    </source>
</evidence>
<dbReference type="PANTHER" id="PTHR39966">
    <property type="entry name" value="BLL2471 PROTEIN-RELATED"/>
    <property type="match status" value="1"/>
</dbReference>
<feature type="domain" description="Hemerythrin-like" evidence="1">
    <location>
        <begin position="4"/>
        <end position="133"/>
    </location>
</feature>
<reference evidence="2 3" key="1">
    <citation type="submission" date="2016-09" db="EMBL/GenBank/DDBJ databases">
        <authorList>
            <person name="Capua I."/>
            <person name="De Benedictis P."/>
            <person name="Joannis T."/>
            <person name="Lombin L.H."/>
            <person name="Cattoli G."/>
        </authorList>
    </citation>
    <scope>NUCLEOTIDE SEQUENCE [LARGE SCALE GENOMIC DNA]</scope>
    <source>
        <strain evidence="2 3">GluBS11</strain>
    </source>
</reference>
<evidence type="ECO:0000259" key="1">
    <source>
        <dbReference type="Pfam" id="PF01814"/>
    </source>
</evidence>
<sequence>MGKAIQDLRKEHDAILHVLEIVDKMLKDNTKDDSAKLPSYNEVVYFLKIFADKCHHGKEEKYLFREMADRGVYDEDGLMEVLQQEHNQGRELIAQMDKALSAGDFADFKTSMTGYGYLIRSHIRKENEALFARADDFFDFAEQDRMFEAFEKYEENVIGHGVHEELHGLIHKWDEEF</sequence>
<accession>A0A1D3TVN4</accession>
<dbReference type="EMBL" id="FMKA01000018">
    <property type="protein sequence ID" value="SCP98217.1"/>
    <property type="molecule type" value="Genomic_DNA"/>
</dbReference>
<dbReference type="OrthoDB" id="9785474at2"/>
<dbReference type="Pfam" id="PF01814">
    <property type="entry name" value="Hemerythrin"/>
    <property type="match status" value="1"/>
</dbReference>
<keyword evidence="3" id="KW-1185">Reference proteome</keyword>
<dbReference type="InterPro" id="IPR012312">
    <property type="entry name" value="Hemerythrin-like"/>
</dbReference>
<proteinExistence type="predicted"/>
<gene>
    <name evidence="2" type="ORF">SAMN05421730_10187</name>
</gene>
<dbReference type="Gene3D" id="1.20.120.520">
    <property type="entry name" value="nmb1532 protein domain like"/>
    <property type="match status" value="1"/>
</dbReference>